<dbReference type="EMBL" id="BAABDM010000007">
    <property type="protein sequence ID" value="GAA4102312.1"/>
    <property type="molecule type" value="Genomic_DNA"/>
</dbReference>
<reference evidence="3" key="1">
    <citation type="journal article" date="2019" name="Int. J. Syst. Evol. Microbiol.">
        <title>The Global Catalogue of Microorganisms (GCM) 10K type strain sequencing project: providing services to taxonomists for standard genome sequencing and annotation.</title>
        <authorList>
            <consortium name="The Broad Institute Genomics Platform"/>
            <consortium name="The Broad Institute Genome Sequencing Center for Infectious Disease"/>
            <person name="Wu L."/>
            <person name="Ma J."/>
        </authorList>
    </citation>
    <scope>NUCLEOTIDE SEQUENCE [LARGE SCALE GENOMIC DNA]</scope>
    <source>
        <strain evidence="3">JCM 17304</strain>
    </source>
</reference>
<dbReference type="SUPFAM" id="SSF51735">
    <property type="entry name" value="NAD(P)-binding Rossmann-fold domains"/>
    <property type="match status" value="1"/>
</dbReference>
<accession>A0ABP7X421</accession>
<dbReference type="PANTHER" id="PTHR42879">
    <property type="entry name" value="3-OXOACYL-(ACYL-CARRIER-PROTEIN) REDUCTASE"/>
    <property type="match status" value="1"/>
</dbReference>
<protein>
    <submittedName>
        <fullName evidence="2">SDR family NAD(P)-dependent oxidoreductase</fullName>
    </submittedName>
</protein>
<dbReference type="PANTHER" id="PTHR42879:SF2">
    <property type="entry name" value="3-OXOACYL-[ACYL-CARRIER-PROTEIN] REDUCTASE FABG"/>
    <property type="match status" value="1"/>
</dbReference>
<gene>
    <name evidence="2" type="ORF">GCM10022414_30060</name>
</gene>
<keyword evidence="3" id="KW-1185">Reference proteome</keyword>
<evidence type="ECO:0000313" key="3">
    <source>
        <dbReference type="Proteomes" id="UP001500392"/>
    </source>
</evidence>
<proteinExistence type="inferred from homology"/>
<comment type="similarity">
    <text evidence="1">Belongs to the short-chain dehydrogenases/reductases (SDR) family.</text>
</comment>
<dbReference type="InterPro" id="IPR050259">
    <property type="entry name" value="SDR"/>
</dbReference>
<organism evidence="2 3">
    <name type="scientific">Zhongshania borealis</name>
    <dbReference type="NCBI Taxonomy" id="889488"/>
    <lineage>
        <taxon>Bacteria</taxon>
        <taxon>Pseudomonadati</taxon>
        <taxon>Pseudomonadota</taxon>
        <taxon>Gammaproteobacteria</taxon>
        <taxon>Cellvibrionales</taxon>
        <taxon>Spongiibacteraceae</taxon>
        <taxon>Zhongshania</taxon>
    </lineage>
</organism>
<evidence type="ECO:0000313" key="2">
    <source>
        <dbReference type="EMBL" id="GAA4102312.1"/>
    </source>
</evidence>
<comment type="caution">
    <text evidence="2">The sequence shown here is derived from an EMBL/GenBank/DDBJ whole genome shotgun (WGS) entry which is preliminary data.</text>
</comment>
<sequence length="263" mass="28173">MSDSSQAARSRTDFPEGVAVVIGGSGGIGSEICKGLAEAGANIVFTYRNNKEKAAAVSGAVLALGGDVASYPLAIEHEQEVNEFFTTVIQKYKKIHTIVNATGSNIPMMFINQLSPSKWREVMNNDANGFFNIVHASLRHMREHGGSYVVISTAGLSRWPTRDVLSVAPKAAIDALITGIAREEGKFGIRANTVALGLIDAGLFQRMRGNEYSEEYVEAAIRNSSLKRLGTAPEVADAVVFFASDRARFVTGQTLVLDGGFSL</sequence>
<dbReference type="Gene3D" id="3.40.50.720">
    <property type="entry name" value="NAD(P)-binding Rossmann-like Domain"/>
    <property type="match status" value="1"/>
</dbReference>
<dbReference type="RefSeq" id="WP_344937601.1">
    <property type="nucleotide sequence ID" value="NZ_BAABDM010000007.1"/>
</dbReference>
<dbReference type="PRINTS" id="PR00081">
    <property type="entry name" value="GDHRDH"/>
</dbReference>
<dbReference type="InterPro" id="IPR002347">
    <property type="entry name" value="SDR_fam"/>
</dbReference>
<dbReference type="Proteomes" id="UP001500392">
    <property type="component" value="Unassembled WGS sequence"/>
</dbReference>
<dbReference type="InterPro" id="IPR036291">
    <property type="entry name" value="NAD(P)-bd_dom_sf"/>
</dbReference>
<evidence type="ECO:0000256" key="1">
    <source>
        <dbReference type="ARBA" id="ARBA00006484"/>
    </source>
</evidence>
<dbReference type="Pfam" id="PF13561">
    <property type="entry name" value="adh_short_C2"/>
    <property type="match status" value="1"/>
</dbReference>
<name>A0ABP7X421_9GAMM</name>